<evidence type="ECO:0000256" key="1">
    <source>
        <dbReference type="SAM" id="Phobius"/>
    </source>
</evidence>
<evidence type="ECO:0000313" key="3">
    <source>
        <dbReference type="Proteomes" id="UP000298438"/>
    </source>
</evidence>
<proteinExistence type="predicted"/>
<feature type="transmembrane region" description="Helical" evidence="1">
    <location>
        <begin position="61"/>
        <end position="86"/>
    </location>
</feature>
<feature type="transmembrane region" description="Helical" evidence="1">
    <location>
        <begin position="98"/>
        <end position="115"/>
    </location>
</feature>
<name>A0A4Y9S577_9BURK</name>
<keyword evidence="1" id="KW-1133">Transmembrane helix</keyword>
<dbReference type="Proteomes" id="UP000298438">
    <property type="component" value="Unassembled WGS sequence"/>
</dbReference>
<dbReference type="OrthoDB" id="6026534at2"/>
<accession>A0A4Y9S577</accession>
<dbReference type="AlphaFoldDB" id="A0A4Y9S577"/>
<protein>
    <recommendedName>
        <fullName evidence="4">DUF1440 domain-containing protein</fullName>
    </recommendedName>
</protein>
<feature type="transmembrane region" description="Helical" evidence="1">
    <location>
        <begin position="12"/>
        <end position="32"/>
    </location>
</feature>
<keyword evidence="1" id="KW-0812">Transmembrane</keyword>
<evidence type="ECO:0008006" key="4">
    <source>
        <dbReference type="Google" id="ProtNLM"/>
    </source>
</evidence>
<keyword evidence="1" id="KW-0472">Membrane</keyword>
<sequence>MTAVTLCRRALAWGAIIAVLDIVSAMVFWYLYREVPPTRILQSVAAGLEGPAAFQGGSASAWLGAALHFAMACVIAAIFALVVQAFPRLLGAPLRTGALAGLVIYAVMNFVVMPLSQAPAPRFNALWVAYAVVVSHMLCVGMVLALLARRAAQAPEAAPARH</sequence>
<reference evidence="2 3" key="1">
    <citation type="submission" date="2019-03" db="EMBL/GenBank/DDBJ databases">
        <title>Draft Genome Sequence of Massilia arenosa sp. nov., a Novel Massilia Species Isolated from a Sandy-loam Maize Soil.</title>
        <authorList>
            <person name="Raths R."/>
            <person name="Peta V."/>
            <person name="Bucking H."/>
        </authorList>
    </citation>
    <scope>NUCLEOTIDE SEQUENCE [LARGE SCALE GENOMIC DNA]</scope>
    <source>
        <strain evidence="2 3">MC02</strain>
    </source>
</reference>
<feature type="transmembrane region" description="Helical" evidence="1">
    <location>
        <begin position="127"/>
        <end position="148"/>
    </location>
</feature>
<evidence type="ECO:0000313" key="2">
    <source>
        <dbReference type="EMBL" id="TFW15633.1"/>
    </source>
</evidence>
<keyword evidence="3" id="KW-1185">Reference proteome</keyword>
<organism evidence="2 3">
    <name type="scientific">Zemynaea arenosa</name>
    <dbReference type="NCBI Taxonomy" id="2561931"/>
    <lineage>
        <taxon>Bacteria</taxon>
        <taxon>Pseudomonadati</taxon>
        <taxon>Pseudomonadota</taxon>
        <taxon>Betaproteobacteria</taxon>
        <taxon>Burkholderiales</taxon>
        <taxon>Oxalobacteraceae</taxon>
        <taxon>Telluria group</taxon>
        <taxon>Zemynaea</taxon>
    </lineage>
</organism>
<dbReference type="RefSeq" id="WP_135208583.1">
    <property type="nucleotide sequence ID" value="NZ_SPVF01000226.1"/>
</dbReference>
<dbReference type="EMBL" id="SPVF01000226">
    <property type="protein sequence ID" value="TFW15633.1"/>
    <property type="molecule type" value="Genomic_DNA"/>
</dbReference>
<comment type="caution">
    <text evidence="2">The sequence shown here is derived from an EMBL/GenBank/DDBJ whole genome shotgun (WGS) entry which is preliminary data.</text>
</comment>
<gene>
    <name evidence="2" type="ORF">E4L96_17940</name>
</gene>